<dbReference type="EMBL" id="CCYD01001336">
    <property type="protein sequence ID" value="CEG44799.1"/>
    <property type="molecule type" value="Genomic_DNA"/>
</dbReference>
<accession>A0A0P1ASK4</accession>
<evidence type="ECO:0000313" key="2">
    <source>
        <dbReference type="Proteomes" id="UP000054928"/>
    </source>
</evidence>
<name>A0A0P1ASK4_PLAHL</name>
<evidence type="ECO:0000313" key="1">
    <source>
        <dbReference type="EMBL" id="CEG44799.1"/>
    </source>
</evidence>
<keyword evidence="2" id="KW-1185">Reference proteome</keyword>
<sequence>MRFDSRIVVLPAWRDVDLLQYAKLMNWVVDSGLRKIKRHKTPVAKLVKEQYFYSSGSLRGFSFELVYDYGGGQSKSQLDRFQRHYVTDCNREVEYHDSRWEAICGFWICAEPVGHGGYLWT</sequence>
<proteinExistence type="predicted"/>
<dbReference type="Proteomes" id="UP000054928">
    <property type="component" value="Unassembled WGS sequence"/>
</dbReference>
<reference evidence="2" key="1">
    <citation type="submission" date="2014-09" db="EMBL/GenBank/DDBJ databases">
        <authorList>
            <person name="Sharma Rahul"/>
            <person name="Thines Marco"/>
        </authorList>
    </citation>
    <scope>NUCLEOTIDE SEQUENCE [LARGE SCALE GENOMIC DNA]</scope>
</reference>
<protein>
    <submittedName>
        <fullName evidence="1">Uncharacterized protein</fullName>
    </submittedName>
</protein>
<dbReference type="OrthoDB" id="126904at2759"/>
<dbReference type="RefSeq" id="XP_024581168.1">
    <property type="nucleotide sequence ID" value="XM_024730941.1"/>
</dbReference>
<organism evidence="1 2">
    <name type="scientific">Plasmopara halstedii</name>
    <name type="common">Downy mildew of sunflower</name>
    <dbReference type="NCBI Taxonomy" id="4781"/>
    <lineage>
        <taxon>Eukaryota</taxon>
        <taxon>Sar</taxon>
        <taxon>Stramenopiles</taxon>
        <taxon>Oomycota</taxon>
        <taxon>Peronosporomycetes</taxon>
        <taxon>Peronosporales</taxon>
        <taxon>Peronosporaceae</taxon>
        <taxon>Plasmopara</taxon>
    </lineage>
</organism>
<dbReference type="AlphaFoldDB" id="A0A0P1ASK4"/>
<dbReference type="GeneID" id="36396190"/>